<dbReference type="Proteomes" id="UP000574067">
    <property type="component" value="Unassembled WGS sequence"/>
</dbReference>
<evidence type="ECO:0000313" key="3">
    <source>
        <dbReference type="EMBL" id="NML15359.1"/>
    </source>
</evidence>
<proteinExistence type="predicted"/>
<feature type="compositionally biased region" description="Low complexity" evidence="1">
    <location>
        <begin position="305"/>
        <end position="315"/>
    </location>
</feature>
<feature type="region of interest" description="Disordered" evidence="1">
    <location>
        <begin position="289"/>
        <end position="412"/>
    </location>
</feature>
<feature type="region of interest" description="Disordered" evidence="1">
    <location>
        <begin position="459"/>
        <end position="560"/>
    </location>
</feature>
<protein>
    <recommendedName>
        <fullName evidence="2">Protein kinase domain-containing protein</fullName>
    </recommendedName>
</protein>
<feature type="compositionally biased region" description="Low complexity" evidence="1">
    <location>
        <begin position="459"/>
        <end position="471"/>
    </location>
</feature>
<dbReference type="SMART" id="SM00220">
    <property type="entry name" value="S_TKc"/>
    <property type="match status" value="1"/>
</dbReference>
<dbReference type="RefSeq" id="WP_169160276.1">
    <property type="nucleotide sequence ID" value="NZ_JABBFW010000006.1"/>
</dbReference>
<feature type="compositionally biased region" description="Low complexity" evidence="1">
    <location>
        <begin position="322"/>
        <end position="370"/>
    </location>
</feature>
<dbReference type="SUPFAM" id="SSF56112">
    <property type="entry name" value="Protein kinase-like (PK-like)"/>
    <property type="match status" value="1"/>
</dbReference>
<comment type="caution">
    <text evidence="3">The sequence shown here is derived from an EMBL/GenBank/DDBJ whole genome shotgun (WGS) entry which is preliminary data.</text>
</comment>
<evidence type="ECO:0000256" key="1">
    <source>
        <dbReference type="SAM" id="MobiDB-lite"/>
    </source>
</evidence>
<feature type="domain" description="Protein kinase" evidence="2">
    <location>
        <begin position="38"/>
        <end position="288"/>
    </location>
</feature>
<feature type="compositionally biased region" description="Pro residues" evidence="1">
    <location>
        <begin position="493"/>
        <end position="511"/>
    </location>
</feature>
<dbReference type="AlphaFoldDB" id="A0A848FA80"/>
<organism evidence="3 4">
    <name type="scientific">Azohydromonas caseinilytica</name>
    <dbReference type="NCBI Taxonomy" id="2728836"/>
    <lineage>
        <taxon>Bacteria</taxon>
        <taxon>Pseudomonadati</taxon>
        <taxon>Pseudomonadota</taxon>
        <taxon>Betaproteobacteria</taxon>
        <taxon>Burkholderiales</taxon>
        <taxon>Sphaerotilaceae</taxon>
        <taxon>Azohydromonas</taxon>
    </lineage>
</organism>
<feature type="compositionally biased region" description="Pro residues" evidence="1">
    <location>
        <begin position="291"/>
        <end position="304"/>
    </location>
</feature>
<dbReference type="PROSITE" id="PS50011">
    <property type="entry name" value="PROTEIN_KINASE_DOM"/>
    <property type="match status" value="1"/>
</dbReference>
<feature type="compositionally biased region" description="Basic and acidic residues" evidence="1">
    <location>
        <begin position="543"/>
        <end position="554"/>
    </location>
</feature>
<sequence>MVVSPNDSVPAAARAVGTVLAGCRIEAVLHVGLVCTVYRAGDALGAGRFALKEYCPQALCVRAGDGAPQLRDPADAAARAAFEAGRVACLEELRLLARLRLPGLVQVLQASEVQGSLCGLMPLLPGVPLDQLPAPRSDEALRELMLALLEPLAQLHAMGLVHGGLQARQLLWAPGQRPVLLGFGFAARALRLPQAFEGVAPELRPDGAHLPRGPWTDLYALAATVLRQLTGQPWDAAQPPEAVAAAVARALPAPGSAARLALVQALQACLRPSPTERLASAVALRALLTGGPPPGTQPLPPRMAVPPGAAASPPATLRPGVSPAGAGTGMPPGTAAPPSGASAAPTASGAPPAPPSAAASAPASARAGPTVPGTKPPEPSPAARPSARVEPVERSGATFVRPGPQPGEAPPRHRAWRMAALAALLAVGGVAAWSVHGLWQAERERDRISRMLADAASQVPAASAPATPGGPVDAPLPPLAPGVERPAVSGPGTAPPPMDPGLATPPSPRPDQPGALAVPPSQTAQDAARPAAPSAPAAPARARAVETPRAEARPPADLPLSPLAACVSQAKSALERCMRQQCSQPAWRGHVQCQRLREEGWNP</sequence>
<keyword evidence="4" id="KW-1185">Reference proteome</keyword>
<dbReference type="GO" id="GO:0004672">
    <property type="term" value="F:protein kinase activity"/>
    <property type="evidence" value="ECO:0007669"/>
    <property type="project" value="InterPro"/>
</dbReference>
<accession>A0A848FA80</accession>
<dbReference type="InterPro" id="IPR000719">
    <property type="entry name" value="Prot_kinase_dom"/>
</dbReference>
<name>A0A848FA80_9BURK</name>
<dbReference type="Gene3D" id="1.10.510.10">
    <property type="entry name" value="Transferase(Phosphotransferase) domain 1"/>
    <property type="match status" value="1"/>
</dbReference>
<reference evidence="3 4" key="1">
    <citation type="submission" date="2020-04" db="EMBL/GenBank/DDBJ databases">
        <title>Azohydromonas sp. isolated from soil.</title>
        <authorList>
            <person name="Dahal R.H."/>
        </authorList>
    </citation>
    <scope>NUCLEOTIDE SEQUENCE [LARGE SCALE GENOMIC DNA]</scope>
    <source>
        <strain evidence="3 4">G-1-1-14</strain>
    </source>
</reference>
<evidence type="ECO:0000259" key="2">
    <source>
        <dbReference type="PROSITE" id="PS50011"/>
    </source>
</evidence>
<dbReference type="GO" id="GO:0005524">
    <property type="term" value="F:ATP binding"/>
    <property type="evidence" value="ECO:0007669"/>
    <property type="project" value="InterPro"/>
</dbReference>
<dbReference type="EMBL" id="JABBFW010000006">
    <property type="protein sequence ID" value="NML15359.1"/>
    <property type="molecule type" value="Genomic_DNA"/>
</dbReference>
<dbReference type="InterPro" id="IPR011009">
    <property type="entry name" value="Kinase-like_dom_sf"/>
</dbReference>
<evidence type="ECO:0000313" key="4">
    <source>
        <dbReference type="Proteomes" id="UP000574067"/>
    </source>
</evidence>
<feature type="compositionally biased region" description="Low complexity" evidence="1">
    <location>
        <begin position="527"/>
        <end position="542"/>
    </location>
</feature>
<gene>
    <name evidence="3" type="ORF">HHL10_10240</name>
</gene>